<evidence type="ECO:0000256" key="1">
    <source>
        <dbReference type="ARBA" id="ARBA00009437"/>
    </source>
</evidence>
<dbReference type="AlphaFoldDB" id="A0A645GDJ3"/>
<dbReference type="Pfam" id="PF03466">
    <property type="entry name" value="LysR_substrate"/>
    <property type="match status" value="1"/>
</dbReference>
<dbReference type="Gene3D" id="3.40.190.290">
    <property type="match status" value="1"/>
</dbReference>
<feature type="domain" description="LysR substrate-binding" evidence="4">
    <location>
        <begin position="12"/>
        <end position="212"/>
    </location>
</feature>
<evidence type="ECO:0000259" key="4">
    <source>
        <dbReference type="Pfam" id="PF03466"/>
    </source>
</evidence>
<proteinExistence type="inferred from homology"/>
<gene>
    <name evidence="5" type="primary">cmpR_20</name>
    <name evidence="5" type="ORF">SDC9_172374</name>
</gene>
<dbReference type="PANTHER" id="PTHR30126">
    <property type="entry name" value="HTH-TYPE TRANSCRIPTIONAL REGULATOR"/>
    <property type="match status" value="1"/>
</dbReference>
<dbReference type="EMBL" id="VSSQ01073987">
    <property type="protein sequence ID" value="MPN24968.1"/>
    <property type="molecule type" value="Genomic_DNA"/>
</dbReference>
<dbReference type="InterPro" id="IPR005119">
    <property type="entry name" value="LysR_subst-bd"/>
</dbReference>
<name>A0A645GDJ3_9ZZZZ</name>
<evidence type="ECO:0000256" key="2">
    <source>
        <dbReference type="ARBA" id="ARBA00023015"/>
    </source>
</evidence>
<dbReference type="SUPFAM" id="SSF53850">
    <property type="entry name" value="Periplasmic binding protein-like II"/>
    <property type="match status" value="1"/>
</dbReference>
<comment type="caution">
    <text evidence="5">The sequence shown here is derived from an EMBL/GenBank/DDBJ whole genome shotgun (WGS) entry which is preliminary data.</text>
</comment>
<dbReference type="GO" id="GO:0000976">
    <property type="term" value="F:transcription cis-regulatory region binding"/>
    <property type="evidence" value="ECO:0007669"/>
    <property type="project" value="TreeGrafter"/>
</dbReference>
<keyword evidence="3" id="KW-0804">Transcription</keyword>
<dbReference type="PANTHER" id="PTHR30126:SF39">
    <property type="entry name" value="HTH-TYPE TRANSCRIPTIONAL REGULATOR CYSL"/>
    <property type="match status" value="1"/>
</dbReference>
<comment type="similarity">
    <text evidence="1">Belongs to the LysR transcriptional regulatory family.</text>
</comment>
<sequence>MDKQLRNWDSFGILRIGSSITIGSQFMPYFVKEFSSLHPYVDIRVSVEPSNLLEERLLRNEIDLAFVETPIHASSLVAVPFSDDELTIICSKDAPFKNNQVLSLEEFKQQKFLLREPGSGTREVFDQACKFAKVAVTPTWESTSNTALINATIKNLGIAIISKRLIHEALSRGDIKQLIVKELQLKRSFFIIQHKDKILATLQKNFIEICKSSHL</sequence>
<protein>
    <submittedName>
        <fullName evidence="5">HTH-type transcriptional activator CmpR</fullName>
    </submittedName>
</protein>
<organism evidence="5">
    <name type="scientific">bioreactor metagenome</name>
    <dbReference type="NCBI Taxonomy" id="1076179"/>
    <lineage>
        <taxon>unclassified sequences</taxon>
        <taxon>metagenomes</taxon>
        <taxon>ecological metagenomes</taxon>
    </lineage>
</organism>
<dbReference type="GO" id="GO:0006355">
    <property type="term" value="P:regulation of DNA-templated transcription"/>
    <property type="evidence" value="ECO:0007669"/>
    <property type="project" value="TreeGrafter"/>
</dbReference>
<evidence type="ECO:0000313" key="5">
    <source>
        <dbReference type="EMBL" id="MPN24968.1"/>
    </source>
</evidence>
<keyword evidence="2" id="KW-0805">Transcription regulation</keyword>
<reference evidence="5" key="1">
    <citation type="submission" date="2019-08" db="EMBL/GenBank/DDBJ databases">
        <authorList>
            <person name="Kucharzyk K."/>
            <person name="Murdoch R.W."/>
            <person name="Higgins S."/>
            <person name="Loffler F."/>
        </authorList>
    </citation>
    <scope>NUCLEOTIDE SEQUENCE</scope>
</reference>
<accession>A0A645GDJ3</accession>
<evidence type="ECO:0000256" key="3">
    <source>
        <dbReference type="ARBA" id="ARBA00023163"/>
    </source>
</evidence>